<dbReference type="Proteomes" id="UP000182400">
    <property type="component" value="Unassembled WGS sequence"/>
</dbReference>
<dbReference type="Gene3D" id="3.40.50.1820">
    <property type="entry name" value="alpha/beta hydrolase"/>
    <property type="match status" value="1"/>
</dbReference>
<dbReference type="InterPro" id="IPR029058">
    <property type="entry name" value="AB_hydrolase_fold"/>
</dbReference>
<dbReference type="EMBL" id="FOWP01000002">
    <property type="protein sequence ID" value="SFO82474.1"/>
    <property type="molecule type" value="Genomic_DNA"/>
</dbReference>
<accession>A0A1I5KBM5</accession>
<name>A0A1I5KBM5_9GAMM</name>
<sequence length="244" mass="27129">MMPGRLHLYCLPYSGASAMAYARWRRSLPAWVEVLPLELPGRGRRFNEPLQTDMQALANQLAAELSESLRQPYALFGHSLGGLLAFELAHALRQLGMPAPQALFASAAPAPSRRETHLELAQELSDEQLLQRLRSLGGTPAAVFDDAEMLSLTLPVLRADFLLCGRYRYYRRALLGCPIHVLGGKADRVSVDALAAWQDETAEDFSLEMFEGDHFFINACEQQLLEHLLGKLRDGGRDLRATEA</sequence>
<dbReference type="PANTHER" id="PTHR11487:SF0">
    <property type="entry name" value="S-ACYL FATTY ACID SYNTHASE THIOESTERASE, MEDIUM CHAIN"/>
    <property type="match status" value="1"/>
</dbReference>
<gene>
    <name evidence="3" type="ORF">SAMN05216601_102362</name>
</gene>
<proteinExistence type="inferred from homology"/>
<evidence type="ECO:0000259" key="2">
    <source>
        <dbReference type="Pfam" id="PF00975"/>
    </source>
</evidence>
<evidence type="ECO:0000313" key="3">
    <source>
        <dbReference type="EMBL" id="SFO82474.1"/>
    </source>
</evidence>
<feature type="domain" description="Thioesterase" evidence="2">
    <location>
        <begin position="7"/>
        <end position="229"/>
    </location>
</feature>
<reference evidence="3 4" key="1">
    <citation type="submission" date="2016-10" db="EMBL/GenBank/DDBJ databases">
        <authorList>
            <person name="de Groot N.N."/>
        </authorList>
    </citation>
    <scope>NUCLEOTIDE SEQUENCE [LARGE SCALE GENOMIC DNA]</scope>
    <source>
        <strain evidence="3 4">CCUG 59231</strain>
    </source>
</reference>
<evidence type="ECO:0000256" key="1">
    <source>
        <dbReference type="ARBA" id="ARBA00007169"/>
    </source>
</evidence>
<protein>
    <submittedName>
        <fullName evidence="3">Surfactin synthase thioesterase subunit</fullName>
    </submittedName>
</protein>
<dbReference type="InterPro" id="IPR012223">
    <property type="entry name" value="TEII"/>
</dbReference>
<dbReference type="SUPFAM" id="SSF53474">
    <property type="entry name" value="alpha/beta-Hydrolases"/>
    <property type="match status" value="1"/>
</dbReference>
<dbReference type="AlphaFoldDB" id="A0A1I5KBM5"/>
<dbReference type="GO" id="GO:0008610">
    <property type="term" value="P:lipid biosynthetic process"/>
    <property type="evidence" value="ECO:0007669"/>
    <property type="project" value="TreeGrafter"/>
</dbReference>
<comment type="similarity">
    <text evidence="1">Belongs to the thioesterase family.</text>
</comment>
<evidence type="ECO:0000313" key="4">
    <source>
        <dbReference type="Proteomes" id="UP000182400"/>
    </source>
</evidence>
<dbReference type="STRING" id="658457.SAMN05216601_102362"/>
<dbReference type="Pfam" id="PF00975">
    <property type="entry name" value="Thioesterase"/>
    <property type="match status" value="1"/>
</dbReference>
<organism evidence="3 4">
    <name type="scientific">Ectopseudomonas composti</name>
    <dbReference type="NCBI Taxonomy" id="658457"/>
    <lineage>
        <taxon>Bacteria</taxon>
        <taxon>Pseudomonadati</taxon>
        <taxon>Pseudomonadota</taxon>
        <taxon>Gammaproteobacteria</taxon>
        <taxon>Pseudomonadales</taxon>
        <taxon>Pseudomonadaceae</taxon>
        <taxon>Ectopseudomonas</taxon>
    </lineage>
</organism>
<dbReference type="PANTHER" id="PTHR11487">
    <property type="entry name" value="THIOESTERASE"/>
    <property type="match status" value="1"/>
</dbReference>
<dbReference type="InterPro" id="IPR001031">
    <property type="entry name" value="Thioesterase"/>
</dbReference>